<dbReference type="OrthoDB" id="423576at2759"/>
<evidence type="ECO:0000313" key="1">
    <source>
        <dbReference type="EMBL" id="PPJ58345.1"/>
    </source>
</evidence>
<comment type="caution">
    <text evidence="1">The sequence shown here is derived from an EMBL/GenBank/DDBJ whole genome shotgun (WGS) entry which is preliminary data.</text>
</comment>
<gene>
    <name evidence="1" type="ORF">CBER1_04531</name>
</gene>
<dbReference type="SUPFAM" id="SSF48452">
    <property type="entry name" value="TPR-like"/>
    <property type="match status" value="1"/>
</dbReference>
<accession>A0A2S6CF32</accession>
<dbReference type="EMBL" id="PNEN01000465">
    <property type="protein sequence ID" value="PPJ58345.1"/>
    <property type="molecule type" value="Genomic_DNA"/>
</dbReference>
<reference evidence="2" key="1">
    <citation type="journal article" date="2017" name="bioRxiv">
        <title>Conservation of a gene cluster reveals novel cercosporin biosynthetic mechanisms and extends production to the genus Colletotrichum.</title>
        <authorList>
            <person name="de Jonge R."/>
            <person name="Ebert M.K."/>
            <person name="Huitt-Roehl C.R."/>
            <person name="Pal P."/>
            <person name="Suttle J.C."/>
            <person name="Spanner R.E."/>
            <person name="Neubauer J.D."/>
            <person name="Jurick W.M.II."/>
            <person name="Stott K.A."/>
            <person name="Secor G.A."/>
            <person name="Thomma B.P.H.J."/>
            <person name="Van de Peer Y."/>
            <person name="Townsend C.A."/>
            <person name="Bolton M.D."/>
        </authorList>
    </citation>
    <scope>NUCLEOTIDE SEQUENCE [LARGE SCALE GENOMIC DNA]</scope>
    <source>
        <strain evidence="2">CBS538.71</strain>
    </source>
</reference>
<proteinExistence type="predicted"/>
<keyword evidence="2" id="KW-1185">Reference proteome</keyword>
<dbReference type="STRING" id="357750.A0A2S6CF32"/>
<sequence length="363" mass="40782">MAECVQRALWQEKLRALQSALEICEKSGLPQTKSRRQNVLFEVGGIRRRFGQHKEGICTLQEALYANEDPDPLKRAQILGELGVLYRHVNQYDLARSTFKQQYLIASQRGIDGEAEMCRALGNEGMAVYNIYQSTMPARPELLREAFDKLEARVLRAQKLQDRLSRDDPHSPFVSLSLIWQKIGMDRLTLCYIAAGKASEAVLQAEASQRLQTGEEPTVTGYSRFFYGNALWHNGQPEKARHVWSAPVGVCGSVHSIRKEPTNETVGYLSLLASAGVDFDTYDEQGFSPLDYAVLSDSDDARRMVDIVLNALRTSIRPGLELGARQSQGNATGNVRETFDEIVTAQVEEEVSVRLRLANVRRY</sequence>
<name>A0A2S6CF32_9PEZI</name>
<dbReference type="Proteomes" id="UP000237631">
    <property type="component" value="Unassembled WGS sequence"/>
</dbReference>
<protein>
    <submittedName>
        <fullName evidence="1">Uncharacterized protein</fullName>
    </submittedName>
</protein>
<dbReference type="AlphaFoldDB" id="A0A2S6CF32"/>
<evidence type="ECO:0000313" key="2">
    <source>
        <dbReference type="Proteomes" id="UP000237631"/>
    </source>
</evidence>
<organism evidence="1 2">
    <name type="scientific">Cercospora berteroae</name>
    <dbReference type="NCBI Taxonomy" id="357750"/>
    <lineage>
        <taxon>Eukaryota</taxon>
        <taxon>Fungi</taxon>
        <taxon>Dikarya</taxon>
        <taxon>Ascomycota</taxon>
        <taxon>Pezizomycotina</taxon>
        <taxon>Dothideomycetes</taxon>
        <taxon>Dothideomycetidae</taxon>
        <taxon>Mycosphaerellales</taxon>
        <taxon>Mycosphaerellaceae</taxon>
        <taxon>Cercospora</taxon>
    </lineage>
</organism>
<dbReference type="Gene3D" id="1.25.40.10">
    <property type="entry name" value="Tetratricopeptide repeat domain"/>
    <property type="match status" value="1"/>
</dbReference>
<dbReference type="InterPro" id="IPR011990">
    <property type="entry name" value="TPR-like_helical_dom_sf"/>
</dbReference>